<dbReference type="Pfam" id="PF01364">
    <property type="entry name" value="Peptidase_C25"/>
    <property type="match status" value="1"/>
</dbReference>
<accession>A0A7V3ZVD3</accession>
<name>A0A7V3ZVD3_UNCW3</name>
<dbReference type="InterPro" id="IPR001769">
    <property type="entry name" value="Gingipain"/>
</dbReference>
<dbReference type="EMBL" id="DTDR01000091">
    <property type="protein sequence ID" value="HGK63650.1"/>
    <property type="molecule type" value="Genomic_DNA"/>
</dbReference>
<reference evidence="3" key="1">
    <citation type="journal article" date="2020" name="mSystems">
        <title>Genome- and Community-Level Interaction Insights into Carbon Utilization and Element Cycling Functions of Hydrothermarchaeota in Hydrothermal Sediment.</title>
        <authorList>
            <person name="Zhou Z."/>
            <person name="Liu Y."/>
            <person name="Xu W."/>
            <person name="Pan J."/>
            <person name="Luo Z.H."/>
            <person name="Li M."/>
        </authorList>
    </citation>
    <scope>NUCLEOTIDE SEQUENCE [LARGE SCALE GENOMIC DNA]</scope>
    <source>
        <strain evidence="3">SpSt-697</strain>
    </source>
</reference>
<sequence>MKKLIFFLFLTIVFAQEGARYLIITYDNFAPVITELADWKTKKGVLAKVVKLSEIGGNNVTLIKNYILNAYNNWPIRPEYVLFVGYPNLLTSYYDPTYRIYTDNWYCDVNNDNKADIPYGRFPARNIKECSLMVKKTIAYEKCFTFSIDTLWLRKSCGIVNEGGDSDDTIYWNDIRLFAQYWGSSLYFYDSLSRLRGNNANDVINRVNEGRGFVVYRGSGVGNWYSPFNVNPYQTNNNLKSPIILSMTCQTMSLNSALSETTYVGQRWLWAGTYEAPKGAVAFFGNTHSDVNVARVRSCGLRAFIKELFIKKNNILGKCCLKAKDTMYLWNFADGVGFNLFGDPELNIYTETPKILNVSHPAYIIRQPQSFLVRVLRSGQGLESAFVCIKKGDSLPFEIYQYGYTNNQGEITFSLSPQTTGIIEITVTYKNSLPYEGICEVIPGSGAYLTFDTLQILDFPPLGNGDNKINPGETILMRVGIKNIGNEVANNVTGILRSNSSEVLILDSFSSYGDIPPQETRFNETNFRLYISPYCQSSFLSFSLNLSDENNNNWQIYFNSPVYKGKISFLSYLIKDTFPLGNNNQRLDPGEGAIFIITLKNEGNAELQKVYCKLKSEDTLLRISDSLGSFGEILVNQVKNNNSDPLGFYLSPIVFAGRDFRLKVYVFGSSHTYEVKDSFLIILTCGEATTTLPTGPDFYGYYLYDNTDISSGRAPTYNWIDIRSIGTQIPGVSEANDTTVTIPLPFRFKFYGNFYDSISVSSNGFLSMGRTNYRAPDNLHLPNTELPLNIIAPFWDDLSTIRRMQNDPVIYQYYDANNHIFIIEFYNLYHTNATNQRETFEVIFYDPNYYPTPTGDGEIVFQYNTVSNALSNTVGIQNNNGGIGLTYLFNGNYHPTASQIVGGRAIKITTNMPNLPSLPFVTLENLSFSDSLGNNNGIIEIGEPILLRIALKNSGTQGANNLIAILQKRDNECFINESIFNIGNLAVGEIRNNYSHPYLFVVSNNPQDTVLEFLLKIQGDNYQSGIYFNLGIAQFSIVLENKNNQIKILPTILRKEKIKELLDNKNEVFDCLGRRSKLAELNRGIYFVKKKNKRKILLIR</sequence>
<dbReference type="GO" id="GO:0006508">
    <property type="term" value="P:proteolysis"/>
    <property type="evidence" value="ECO:0007669"/>
    <property type="project" value="InterPro"/>
</dbReference>
<dbReference type="InterPro" id="IPR029031">
    <property type="entry name" value="Gingipain_N_sf"/>
</dbReference>
<evidence type="ECO:0000313" key="3">
    <source>
        <dbReference type="EMBL" id="HGK63650.1"/>
    </source>
</evidence>
<comment type="caution">
    <text evidence="3">The sequence shown here is derived from an EMBL/GenBank/DDBJ whole genome shotgun (WGS) entry which is preliminary data.</text>
</comment>
<proteinExistence type="predicted"/>
<dbReference type="Gene3D" id="3.40.50.10390">
    <property type="entry name" value="Gingipain r, domain 1"/>
    <property type="match status" value="1"/>
</dbReference>
<organism evidence="3">
    <name type="scientific">candidate division WOR-3 bacterium</name>
    <dbReference type="NCBI Taxonomy" id="2052148"/>
    <lineage>
        <taxon>Bacteria</taxon>
        <taxon>Bacteria division WOR-3</taxon>
    </lineage>
</organism>
<dbReference type="InterPro" id="IPR013783">
    <property type="entry name" value="Ig-like_fold"/>
</dbReference>
<evidence type="ECO:0000256" key="1">
    <source>
        <dbReference type="ARBA" id="ARBA00022729"/>
    </source>
</evidence>
<keyword evidence="1" id="KW-0732">Signal</keyword>
<dbReference type="Gene3D" id="2.60.40.10">
    <property type="entry name" value="Immunoglobulins"/>
    <property type="match status" value="1"/>
</dbReference>
<gene>
    <name evidence="3" type="ORF">ENU74_03555</name>
</gene>
<dbReference type="Gene3D" id="3.40.50.1460">
    <property type="match status" value="1"/>
</dbReference>
<dbReference type="GO" id="GO:0008234">
    <property type="term" value="F:cysteine-type peptidase activity"/>
    <property type="evidence" value="ECO:0007669"/>
    <property type="project" value="InterPro"/>
</dbReference>
<dbReference type="SUPFAM" id="SSF52129">
    <property type="entry name" value="Caspase-like"/>
    <property type="match status" value="1"/>
</dbReference>
<dbReference type="InterPro" id="IPR029030">
    <property type="entry name" value="Caspase-like_dom_sf"/>
</dbReference>
<evidence type="ECO:0000259" key="2">
    <source>
        <dbReference type="Pfam" id="PF01364"/>
    </source>
</evidence>
<protein>
    <recommendedName>
        <fullName evidence="2">Gingipain domain-containing protein</fullName>
    </recommendedName>
</protein>
<feature type="domain" description="Gingipain" evidence="2">
    <location>
        <begin position="21"/>
        <end position="347"/>
    </location>
</feature>
<dbReference type="AlphaFoldDB" id="A0A7V3ZVD3"/>